<dbReference type="Proteomes" id="UP001549921">
    <property type="component" value="Unassembled WGS sequence"/>
</dbReference>
<keyword evidence="2 8" id="KW-0479">Metal-binding</keyword>
<dbReference type="AlphaFoldDB" id="A0ABD0SDS0"/>
<dbReference type="Gene3D" id="3.30.160.60">
    <property type="entry name" value="Classic Zinc Finger"/>
    <property type="match status" value="3"/>
</dbReference>
<dbReference type="GO" id="GO:0005634">
    <property type="term" value="C:nucleus"/>
    <property type="evidence" value="ECO:0007669"/>
    <property type="project" value="UniProtKB-SubCell"/>
</dbReference>
<feature type="domain" description="C2H2-type" evidence="10">
    <location>
        <begin position="267"/>
        <end position="294"/>
    </location>
</feature>
<name>A0ABD0SDS0_LOXSC</name>
<evidence type="ECO:0000259" key="10">
    <source>
        <dbReference type="PROSITE" id="PS50157"/>
    </source>
</evidence>
<dbReference type="PANTHER" id="PTHR24390">
    <property type="entry name" value="ZINC FINGER PROTEIN"/>
    <property type="match status" value="1"/>
</dbReference>
<comment type="caution">
    <text evidence="12">The sequence shown here is derived from an EMBL/GenBank/DDBJ whole genome shotgun (WGS) entry which is preliminary data.</text>
</comment>
<dbReference type="PROSITE" id="PS51915">
    <property type="entry name" value="ZAD"/>
    <property type="match status" value="1"/>
</dbReference>
<feature type="compositionally biased region" description="Basic residues" evidence="9">
    <location>
        <begin position="18"/>
        <end position="28"/>
    </location>
</feature>
<feature type="domain" description="C2H2-type" evidence="10">
    <location>
        <begin position="324"/>
        <end position="352"/>
    </location>
</feature>
<dbReference type="SMART" id="SM00868">
    <property type="entry name" value="zf-AD"/>
    <property type="match status" value="1"/>
</dbReference>
<evidence type="ECO:0000256" key="8">
    <source>
        <dbReference type="PROSITE-ProRule" id="PRU01263"/>
    </source>
</evidence>
<keyword evidence="5 8" id="KW-0862">Zinc</keyword>
<organism evidence="12 13">
    <name type="scientific">Loxostege sticticalis</name>
    <name type="common">Beet webworm moth</name>
    <dbReference type="NCBI Taxonomy" id="481309"/>
    <lineage>
        <taxon>Eukaryota</taxon>
        <taxon>Metazoa</taxon>
        <taxon>Ecdysozoa</taxon>
        <taxon>Arthropoda</taxon>
        <taxon>Hexapoda</taxon>
        <taxon>Insecta</taxon>
        <taxon>Pterygota</taxon>
        <taxon>Neoptera</taxon>
        <taxon>Endopterygota</taxon>
        <taxon>Lepidoptera</taxon>
        <taxon>Glossata</taxon>
        <taxon>Ditrysia</taxon>
        <taxon>Pyraloidea</taxon>
        <taxon>Crambidae</taxon>
        <taxon>Pyraustinae</taxon>
        <taxon>Loxostege</taxon>
    </lineage>
</organism>
<dbReference type="SUPFAM" id="SSF57716">
    <property type="entry name" value="Glucocorticoid receptor-like (DNA-binding domain)"/>
    <property type="match status" value="1"/>
</dbReference>
<evidence type="ECO:0000256" key="1">
    <source>
        <dbReference type="ARBA" id="ARBA00004123"/>
    </source>
</evidence>
<dbReference type="Pfam" id="PF07776">
    <property type="entry name" value="zf-AD"/>
    <property type="match status" value="1"/>
</dbReference>
<dbReference type="Pfam" id="PF00096">
    <property type="entry name" value="zf-C2H2"/>
    <property type="match status" value="2"/>
</dbReference>
<dbReference type="PANTHER" id="PTHR24390:SF79">
    <property type="entry name" value="ASPARAGINE-RICH ZINC FINGER PROTEIN AZF1"/>
    <property type="match status" value="1"/>
</dbReference>
<dbReference type="GO" id="GO:0008270">
    <property type="term" value="F:zinc ion binding"/>
    <property type="evidence" value="ECO:0007669"/>
    <property type="project" value="UniProtKB-UniRule"/>
</dbReference>
<feature type="binding site" evidence="8">
    <location>
        <position position="100"/>
    </location>
    <ligand>
        <name>Zn(2+)</name>
        <dbReference type="ChEBI" id="CHEBI:29105"/>
    </ligand>
</feature>
<comment type="subcellular location">
    <subcellularLocation>
        <location evidence="1">Nucleus</location>
    </subcellularLocation>
</comment>
<sequence length="389" mass="45729">MNEVKVIKIEDNGTTSRNARKRGRRPKLQSKLPSAGGLHDIYLKRIKHKAVKMCRVCLNEGDVPIYGDESIEDLSESLTLYGGIEVEENDNLPKYLCHACHEQLQNAMMFRKTAIETDQYLREAVFIPSDVDYKVTVKQEYLDEDIFKDTLADGNTKYHCILCSEDFVNENDYGTHMLTEKHSTVRDRCPFCSRKFNYIQKHLAHHREFKTIKCDVCNLKYLESMIKRHKETHFISPMFKCTECAYETRYSGDFKVHMRKHTGERPYQCQHCTAKFINKSNLNRHEYTHKNQMPFPCDQCDRGFYNERDLNMHNAADHKGIRDYLCNVCGKAFGYRRSMIKHQRQVHKREKLASGRKRVLYLENQEKEITLNKKIKQEKVQNNTSSDSG</sequence>
<evidence type="ECO:0000256" key="9">
    <source>
        <dbReference type="SAM" id="MobiDB-lite"/>
    </source>
</evidence>
<dbReference type="InterPro" id="IPR013087">
    <property type="entry name" value="Znf_C2H2_type"/>
</dbReference>
<gene>
    <name evidence="12" type="ORF">ABMA28_009827</name>
</gene>
<accession>A0ABD0SDS0</accession>
<feature type="region of interest" description="Disordered" evidence="9">
    <location>
        <begin position="10"/>
        <end position="32"/>
    </location>
</feature>
<evidence type="ECO:0000256" key="4">
    <source>
        <dbReference type="ARBA" id="ARBA00022771"/>
    </source>
</evidence>
<evidence type="ECO:0000256" key="3">
    <source>
        <dbReference type="ARBA" id="ARBA00022737"/>
    </source>
</evidence>
<proteinExistence type="predicted"/>
<evidence type="ECO:0000313" key="12">
    <source>
        <dbReference type="EMBL" id="KAL0811424.1"/>
    </source>
</evidence>
<feature type="binding site" evidence="8">
    <location>
        <position position="97"/>
    </location>
    <ligand>
        <name>Zn(2+)</name>
        <dbReference type="ChEBI" id="CHEBI:29105"/>
    </ligand>
</feature>
<keyword evidence="3" id="KW-0677">Repeat</keyword>
<keyword evidence="4 7" id="KW-0863">Zinc-finger</keyword>
<reference evidence="12 13" key="1">
    <citation type="submission" date="2024-06" db="EMBL/GenBank/DDBJ databases">
        <title>A chromosome-level genome assembly of beet webworm, Loxostege sticticalis.</title>
        <authorList>
            <person name="Zhang Y."/>
        </authorList>
    </citation>
    <scope>NUCLEOTIDE SEQUENCE [LARGE SCALE GENOMIC DNA]</scope>
    <source>
        <strain evidence="12">AQ028</strain>
        <tissue evidence="12">Male pupae</tissue>
    </source>
</reference>
<evidence type="ECO:0000256" key="5">
    <source>
        <dbReference type="ARBA" id="ARBA00022833"/>
    </source>
</evidence>
<dbReference type="FunFam" id="3.30.160.60:FF:000446">
    <property type="entry name" value="Zinc finger protein"/>
    <property type="match status" value="1"/>
</dbReference>
<dbReference type="GO" id="GO:0032502">
    <property type="term" value="P:developmental process"/>
    <property type="evidence" value="ECO:0007669"/>
    <property type="project" value="UniProtKB-ARBA"/>
</dbReference>
<dbReference type="InterPro" id="IPR012934">
    <property type="entry name" value="Znf_AD"/>
</dbReference>
<dbReference type="PROSITE" id="PS00028">
    <property type="entry name" value="ZINC_FINGER_C2H2_1"/>
    <property type="match status" value="4"/>
</dbReference>
<evidence type="ECO:0000256" key="7">
    <source>
        <dbReference type="PROSITE-ProRule" id="PRU00042"/>
    </source>
</evidence>
<evidence type="ECO:0000256" key="6">
    <source>
        <dbReference type="ARBA" id="ARBA00023242"/>
    </source>
</evidence>
<dbReference type="FunFam" id="3.30.160.60:FF:000202">
    <property type="entry name" value="Zinc finger protein 574"/>
    <property type="match status" value="1"/>
</dbReference>
<dbReference type="SMART" id="SM00355">
    <property type="entry name" value="ZnF_C2H2"/>
    <property type="match status" value="6"/>
</dbReference>
<dbReference type="InterPro" id="IPR036236">
    <property type="entry name" value="Znf_C2H2_sf"/>
</dbReference>
<dbReference type="Gene3D" id="3.40.1800.20">
    <property type="match status" value="1"/>
</dbReference>
<evidence type="ECO:0000256" key="2">
    <source>
        <dbReference type="ARBA" id="ARBA00022723"/>
    </source>
</evidence>
<evidence type="ECO:0000259" key="11">
    <source>
        <dbReference type="PROSITE" id="PS51915"/>
    </source>
</evidence>
<feature type="domain" description="C2H2-type" evidence="10">
    <location>
        <begin position="295"/>
        <end position="323"/>
    </location>
</feature>
<feature type="domain" description="C2H2-type" evidence="10">
    <location>
        <begin position="239"/>
        <end position="266"/>
    </location>
</feature>
<protein>
    <submittedName>
        <fullName evidence="12">Uncharacterized protein</fullName>
    </submittedName>
</protein>
<keyword evidence="6" id="KW-0539">Nucleus</keyword>
<feature type="binding site" evidence="8">
    <location>
        <position position="54"/>
    </location>
    <ligand>
        <name>Zn(2+)</name>
        <dbReference type="ChEBI" id="CHEBI:29105"/>
    </ligand>
</feature>
<evidence type="ECO:0000313" key="13">
    <source>
        <dbReference type="Proteomes" id="UP001549921"/>
    </source>
</evidence>
<dbReference type="PROSITE" id="PS50157">
    <property type="entry name" value="ZINC_FINGER_C2H2_2"/>
    <property type="match status" value="4"/>
</dbReference>
<dbReference type="EMBL" id="JBEDNZ010000024">
    <property type="protein sequence ID" value="KAL0811424.1"/>
    <property type="molecule type" value="Genomic_DNA"/>
</dbReference>
<feature type="binding site" evidence="8">
    <location>
        <position position="57"/>
    </location>
    <ligand>
        <name>Zn(2+)</name>
        <dbReference type="ChEBI" id="CHEBI:29105"/>
    </ligand>
</feature>
<feature type="domain" description="ZAD" evidence="11">
    <location>
        <begin position="52"/>
        <end position="124"/>
    </location>
</feature>
<dbReference type="SUPFAM" id="SSF57667">
    <property type="entry name" value="beta-beta-alpha zinc fingers"/>
    <property type="match status" value="2"/>
</dbReference>